<keyword evidence="2" id="KW-1185">Reference proteome</keyword>
<evidence type="ECO:0000313" key="2">
    <source>
        <dbReference type="Proteomes" id="UP000887458"/>
    </source>
</evidence>
<name>A0ABQ8JB34_DERPT</name>
<proteinExistence type="predicted"/>
<organism evidence="1 2">
    <name type="scientific">Dermatophagoides pteronyssinus</name>
    <name type="common">European house dust mite</name>
    <dbReference type="NCBI Taxonomy" id="6956"/>
    <lineage>
        <taxon>Eukaryota</taxon>
        <taxon>Metazoa</taxon>
        <taxon>Ecdysozoa</taxon>
        <taxon>Arthropoda</taxon>
        <taxon>Chelicerata</taxon>
        <taxon>Arachnida</taxon>
        <taxon>Acari</taxon>
        <taxon>Acariformes</taxon>
        <taxon>Sarcoptiformes</taxon>
        <taxon>Astigmata</taxon>
        <taxon>Psoroptidia</taxon>
        <taxon>Analgoidea</taxon>
        <taxon>Pyroglyphidae</taxon>
        <taxon>Dermatophagoidinae</taxon>
        <taxon>Dermatophagoides</taxon>
    </lineage>
</organism>
<reference evidence="1 2" key="1">
    <citation type="journal article" date="2018" name="J. Allergy Clin. Immunol.">
        <title>High-quality assembly of Dermatophagoides pteronyssinus genome and transcriptome reveals a wide range of novel allergens.</title>
        <authorList>
            <person name="Liu X.Y."/>
            <person name="Yang K.Y."/>
            <person name="Wang M.Q."/>
            <person name="Kwok J.S."/>
            <person name="Zeng X."/>
            <person name="Yang Z."/>
            <person name="Xiao X.J."/>
            <person name="Lau C.P."/>
            <person name="Li Y."/>
            <person name="Huang Z.M."/>
            <person name="Ba J.G."/>
            <person name="Yim A.K."/>
            <person name="Ouyang C.Y."/>
            <person name="Ngai S.M."/>
            <person name="Chan T.F."/>
            <person name="Leung E.L."/>
            <person name="Liu L."/>
            <person name="Liu Z.G."/>
            <person name="Tsui S.K."/>
        </authorList>
    </citation>
    <scope>NUCLEOTIDE SEQUENCE [LARGE SCALE GENOMIC DNA]</scope>
    <source>
        <strain evidence="1">Derp</strain>
    </source>
</reference>
<accession>A0ABQ8JB34</accession>
<reference evidence="1 2" key="2">
    <citation type="journal article" date="2022" name="Mol. Biol. Evol.">
        <title>Comparative Genomics Reveals Insights into the Divergent Evolution of Astigmatic Mites and Household Pest Adaptations.</title>
        <authorList>
            <person name="Xiong Q."/>
            <person name="Wan A.T."/>
            <person name="Liu X."/>
            <person name="Fung C.S."/>
            <person name="Xiao X."/>
            <person name="Malainual N."/>
            <person name="Hou J."/>
            <person name="Wang L."/>
            <person name="Wang M."/>
            <person name="Yang K.Y."/>
            <person name="Cui Y."/>
            <person name="Leung E.L."/>
            <person name="Nong W."/>
            <person name="Shin S.K."/>
            <person name="Au S.W."/>
            <person name="Jeong K.Y."/>
            <person name="Chew F.T."/>
            <person name="Hui J.H."/>
            <person name="Leung T.F."/>
            <person name="Tungtrongchitr A."/>
            <person name="Zhong N."/>
            <person name="Liu Z."/>
            <person name="Tsui S.K."/>
        </authorList>
    </citation>
    <scope>NUCLEOTIDE SEQUENCE [LARGE SCALE GENOMIC DNA]</scope>
    <source>
        <strain evidence="1">Derp</strain>
    </source>
</reference>
<dbReference type="Proteomes" id="UP000887458">
    <property type="component" value="Unassembled WGS sequence"/>
</dbReference>
<comment type="caution">
    <text evidence="1">The sequence shown here is derived from an EMBL/GenBank/DDBJ whole genome shotgun (WGS) entry which is preliminary data.</text>
</comment>
<gene>
    <name evidence="1" type="ORF">DERP_001641</name>
</gene>
<protein>
    <submittedName>
        <fullName evidence="1">Uncharacterized protein</fullName>
    </submittedName>
</protein>
<dbReference type="EMBL" id="NJHN03000054">
    <property type="protein sequence ID" value="KAH9419810.1"/>
    <property type="molecule type" value="Genomic_DNA"/>
</dbReference>
<evidence type="ECO:0000313" key="1">
    <source>
        <dbReference type="EMBL" id="KAH9419810.1"/>
    </source>
</evidence>
<sequence>MVTTRESLCLGISLKKWRFNNSVGYIIISNGRLEFRFHFRHMVQDNVHFHHVQDNIALWMLIYNYYQYQNDRT</sequence>